<dbReference type="SUPFAM" id="SSF47090">
    <property type="entry name" value="PGBD-like"/>
    <property type="match status" value="1"/>
</dbReference>
<dbReference type="InterPro" id="IPR000585">
    <property type="entry name" value="Hemopexin-like_dom"/>
</dbReference>
<evidence type="ECO:0000256" key="11">
    <source>
        <dbReference type="PROSITE-ProRule" id="PRU01011"/>
    </source>
</evidence>
<keyword evidence="7" id="KW-0378">Hydrolase</keyword>
<evidence type="ECO:0000256" key="1">
    <source>
        <dbReference type="ARBA" id="ARBA00001947"/>
    </source>
</evidence>
<evidence type="ECO:0000259" key="14">
    <source>
        <dbReference type="SMART" id="SM00235"/>
    </source>
</evidence>
<keyword evidence="6" id="KW-0677">Repeat</keyword>
<dbReference type="SMART" id="SM00235">
    <property type="entry name" value="ZnMc"/>
    <property type="match status" value="1"/>
</dbReference>
<dbReference type="PROSITE" id="PS51642">
    <property type="entry name" value="HEMOPEXIN_2"/>
    <property type="match status" value="3"/>
</dbReference>
<organism evidence="15 16">
    <name type="scientific">Orchesella dallaii</name>
    <dbReference type="NCBI Taxonomy" id="48710"/>
    <lineage>
        <taxon>Eukaryota</taxon>
        <taxon>Metazoa</taxon>
        <taxon>Ecdysozoa</taxon>
        <taxon>Arthropoda</taxon>
        <taxon>Hexapoda</taxon>
        <taxon>Collembola</taxon>
        <taxon>Entomobryomorpha</taxon>
        <taxon>Entomobryoidea</taxon>
        <taxon>Orchesellidae</taxon>
        <taxon>Orchesellinae</taxon>
        <taxon>Orchesella</taxon>
    </lineage>
</organism>
<accession>A0ABP1PW25</accession>
<evidence type="ECO:0000256" key="12">
    <source>
        <dbReference type="SAM" id="MobiDB-lite"/>
    </source>
</evidence>
<dbReference type="InterPro" id="IPR033739">
    <property type="entry name" value="M10A_MMP"/>
</dbReference>
<evidence type="ECO:0000256" key="6">
    <source>
        <dbReference type="ARBA" id="ARBA00022737"/>
    </source>
</evidence>
<keyword evidence="9" id="KW-0482">Metalloprotease</keyword>
<evidence type="ECO:0000256" key="4">
    <source>
        <dbReference type="ARBA" id="ARBA00022723"/>
    </source>
</evidence>
<keyword evidence="8" id="KW-0862">Zinc</keyword>
<evidence type="ECO:0000256" key="9">
    <source>
        <dbReference type="ARBA" id="ARBA00023049"/>
    </source>
</evidence>
<comment type="similarity">
    <text evidence="2">Belongs to the peptidase M10A family.</text>
</comment>
<dbReference type="InterPro" id="IPR021190">
    <property type="entry name" value="Pept_M10A"/>
</dbReference>
<reference evidence="15 16" key="1">
    <citation type="submission" date="2024-08" db="EMBL/GenBank/DDBJ databases">
        <authorList>
            <person name="Cucini C."/>
            <person name="Frati F."/>
        </authorList>
    </citation>
    <scope>NUCLEOTIDE SEQUENCE [LARGE SCALE GENOMIC DNA]</scope>
</reference>
<feature type="repeat" description="Hemopexin" evidence="11">
    <location>
        <begin position="476"/>
        <end position="527"/>
    </location>
</feature>
<dbReference type="InterPro" id="IPR024079">
    <property type="entry name" value="MetalloPept_cat_dom_sf"/>
</dbReference>
<dbReference type="CDD" id="cd00094">
    <property type="entry name" value="HX"/>
    <property type="match status" value="1"/>
</dbReference>
<dbReference type="SUPFAM" id="SSF55486">
    <property type="entry name" value="Metalloproteases ('zincins'), catalytic domain"/>
    <property type="match status" value="1"/>
</dbReference>
<dbReference type="Gene3D" id="2.110.10.10">
    <property type="entry name" value="Hemopexin-like domain"/>
    <property type="match status" value="1"/>
</dbReference>
<comment type="cofactor">
    <cofactor evidence="1">
        <name>Zn(2+)</name>
        <dbReference type="ChEBI" id="CHEBI:29105"/>
    </cofactor>
</comment>
<dbReference type="InterPro" id="IPR006026">
    <property type="entry name" value="Peptidase_Metallo"/>
</dbReference>
<evidence type="ECO:0000256" key="3">
    <source>
        <dbReference type="ARBA" id="ARBA00022670"/>
    </source>
</evidence>
<protein>
    <recommendedName>
        <fullName evidence="14">Peptidase metallopeptidase domain-containing protein</fullName>
    </recommendedName>
</protein>
<evidence type="ECO:0000256" key="13">
    <source>
        <dbReference type="SAM" id="SignalP"/>
    </source>
</evidence>
<evidence type="ECO:0000313" key="16">
    <source>
        <dbReference type="Proteomes" id="UP001642540"/>
    </source>
</evidence>
<dbReference type="Pfam" id="PF00413">
    <property type="entry name" value="Peptidase_M10"/>
    <property type="match status" value="1"/>
</dbReference>
<feature type="signal peptide" evidence="13">
    <location>
        <begin position="1"/>
        <end position="17"/>
    </location>
</feature>
<dbReference type="InterPro" id="IPR036365">
    <property type="entry name" value="PGBD-like_sf"/>
</dbReference>
<feature type="chain" id="PRO_5045313255" description="Peptidase metallopeptidase domain-containing protein" evidence="13">
    <location>
        <begin position="18"/>
        <end position="561"/>
    </location>
</feature>
<evidence type="ECO:0000256" key="7">
    <source>
        <dbReference type="ARBA" id="ARBA00022801"/>
    </source>
</evidence>
<keyword evidence="3" id="KW-0645">Protease</keyword>
<keyword evidence="4" id="KW-0479">Metal-binding</keyword>
<name>A0ABP1PW25_9HEXA</name>
<keyword evidence="5 13" id="KW-0732">Signal</keyword>
<evidence type="ECO:0000313" key="15">
    <source>
        <dbReference type="EMBL" id="CAL8075179.1"/>
    </source>
</evidence>
<dbReference type="PANTHER" id="PTHR10201:SF291">
    <property type="entry name" value="MATRIX METALLOPROTEINASE 1, ISOFORM C-RELATED"/>
    <property type="match status" value="1"/>
</dbReference>
<dbReference type="PIRSF" id="PIRSF001191">
    <property type="entry name" value="Peptidase_M10A_matrix"/>
    <property type="match status" value="1"/>
</dbReference>
<dbReference type="PRINTS" id="PR00138">
    <property type="entry name" value="MATRIXIN"/>
</dbReference>
<sequence length="561" mass="64353">MWNCVQIVLIIATVGSGYEIKSRHEALMYLNRFGYVNDEDVSDQMNASDLKPMLVKFQKMCNINQTGMLDAKTMDMMNAPRCGNLDINETEHHTMFLQEMGVNEVDIGRYRRYTLNENGLTWKKRELTYKMGMFSAKMGSHVSRDAALEEIHQAFKIWSEVTNLDFIYRPNDPKVDIDLSFTVRFHKQDQYPFDGPGKTLAHAFPPGEGVLGDVHFEDEEDWTVKTPKGINVLFVATHEIGHALGLTHSMVKGAVMQPFYGGYSPKLQLHSDDIAGVQSMYGKRETRQHKPTTTSTVKPFQRPYPTPAPSHPETTRRPNIHFPTKEYSRPDLCKDSSIDAITTLPDETVYAFKGSYVFQIDGKGKGIINTNNIEAIFPGLEGNLDAAVTRKNGKTYFFKGPYYWRFQGTKRDTGYPKRIAEHFPNLPDNLDSAFEWLGALYFTKGDKIWRFDPKAKPFISEKYPIPLQVWHLGDNVPRIDASFSAPNGHTYFFYGDLYWRFNERAFRVENEVSPAYPRSSKVMWFGCTGGSPLDWRNIRQLYTQPRQFSSSLPGYSDYAEY</sequence>
<feature type="region of interest" description="Disordered" evidence="12">
    <location>
        <begin position="282"/>
        <end position="326"/>
    </location>
</feature>
<proteinExistence type="inferred from homology"/>
<dbReference type="InterPro" id="IPR036375">
    <property type="entry name" value="Hemopexin-like_dom_sf"/>
</dbReference>
<dbReference type="Proteomes" id="UP001642540">
    <property type="component" value="Unassembled WGS sequence"/>
</dbReference>
<dbReference type="InterPro" id="IPR001818">
    <property type="entry name" value="Pept_M10_metallopeptidase"/>
</dbReference>
<dbReference type="Pfam" id="PF00045">
    <property type="entry name" value="Hemopexin"/>
    <property type="match status" value="3"/>
</dbReference>
<dbReference type="SMART" id="SM00120">
    <property type="entry name" value="HX"/>
    <property type="match status" value="4"/>
</dbReference>
<keyword evidence="10" id="KW-0865">Zymogen</keyword>
<dbReference type="InterPro" id="IPR018487">
    <property type="entry name" value="Hemopexin-like_repeat"/>
</dbReference>
<feature type="repeat" description="Hemopexin" evidence="11">
    <location>
        <begin position="381"/>
        <end position="426"/>
    </location>
</feature>
<evidence type="ECO:0000256" key="2">
    <source>
        <dbReference type="ARBA" id="ARBA00010370"/>
    </source>
</evidence>
<evidence type="ECO:0000256" key="10">
    <source>
        <dbReference type="ARBA" id="ARBA00023145"/>
    </source>
</evidence>
<dbReference type="PANTHER" id="PTHR10201">
    <property type="entry name" value="MATRIX METALLOPROTEINASE"/>
    <property type="match status" value="1"/>
</dbReference>
<dbReference type="CDD" id="cd04278">
    <property type="entry name" value="ZnMc_MMP"/>
    <property type="match status" value="1"/>
</dbReference>
<dbReference type="EMBL" id="CAXLJM020000007">
    <property type="protein sequence ID" value="CAL8075179.1"/>
    <property type="molecule type" value="Genomic_DNA"/>
</dbReference>
<feature type="repeat" description="Hemopexin" evidence="11">
    <location>
        <begin position="427"/>
        <end position="474"/>
    </location>
</feature>
<comment type="caution">
    <text evidence="15">The sequence shown here is derived from an EMBL/GenBank/DDBJ whole genome shotgun (WGS) entry which is preliminary data.</text>
</comment>
<gene>
    <name evidence="15" type="ORF">ODALV1_LOCUS3095</name>
</gene>
<evidence type="ECO:0000256" key="5">
    <source>
        <dbReference type="ARBA" id="ARBA00022729"/>
    </source>
</evidence>
<dbReference type="SUPFAM" id="SSF50923">
    <property type="entry name" value="Hemopexin-like domain"/>
    <property type="match status" value="1"/>
</dbReference>
<keyword evidence="16" id="KW-1185">Reference proteome</keyword>
<evidence type="ECO:0000256" key="8">
    <source>
        <dbReference type="ARBA" id="ARBA00022833"/>
    </source>
</evidence>
<feature type="domain" description="Peptidase metallopeptidase" evidence="14">
    <location>
        <begin position="118"/>
        <end position="283"/>
    </location>
</feature>
<dbReference type="Gene3D" id="3.40.390.10">
    <property type="entry name" value="Collagenase (Catalytic Domain)"/>
    <property type="match status" value="1"/>
</dbReference>